<dbReference type="EMBL" id="PNBA02000003">
    <property type="protein sequence ID" value="KAG6430791.1"/>
    <property type="molecule type" value="Genomic_DNA"/>
</dbReference>
<proteinExistence type="predicted"/>
<accession>A0A8X8YDU3</accession>
<gene>
    <name evidence="1" type="ORF">SASPL_108864</name>
</gene>
<protein>
    <submittedName>
        <fullName evidence="1">Uncharacterized protein</fullName>
    </submittedName>
</protein>
<reference evidence="1" key="2">
    <citation type="submission" date="2020-08" db="EMBL/GenBank/DDBJ databases">
        <title>Plant Genome Project.</title>
        <authorList>
            <person name="Zhang R.-G."/>
        </authorList>
    </citation>
    <scope>NUCLEOTIDE SEQUENCE</scope>
    <source>
        <strain evidence="1">Huo1</strain>
        <tissue evidence="1">Leaf</tissue>
    </source>
</reference>
<dbReference type="Proteomes" id="UP000298416">
    <property type="component" value="Unassembled WGS sequence"/>
</dbReference>
<reference evidence="1" key="1">
    <citation type="submission" date="2018-01" db="EMBL/GenBank/DDBJ databases">
        <authorList>
            <person name="Mao J.F."/>
        </authorList>
    </citation>
    <scope>NUCLEOTIDE SEQUENCE</scope>
    <source>
        <strain evidence="1">Huo1</strain>
        <tissue evidence="1">Leaf</tissue>
    </source>
</reference>
<comment type="caution">
    <text evidence="1">The sequence shown here is derived from an EMBL/GenBank/DDBJ whole genome shotgun (WGS) entry which is preliminary data.</text>
</comment>
<keyword evidence="2" id="KW-1185">Reference proteome</keyword>
<evidence type="ECO:0000313" key="2">
    <source>
        <dbReference type="Proteomes" id="UP000298416"/>
    </source>
</evidence>
<dbReference type="AlphaFoldDB" id="A0A8X8YDU3"/>
<organism evidence="1">
    <name type="scientific">Salvia splendens</name>
    <name type="common">Scarlet sage</name>
    <dbReference type="NCBI Taxonomy" id="180675"/>
    <lineage>
        <taxon>Eukaryota</taxon>
        <taxon>Viridiplantae</taxon>
        <taxon>Streptophyta</taxon>
        <taxon>Embryophyta</taxon>
        <taxon>Tracheophyta</taxon>
        <taxon>Spermatophyta</taxon>
        <taxon>Magnoliopsida</taxon>
        <taxon>eudicotyledons</taxon>
        <taxon>Gunneridae</taxon>
        <taxon>Pentapetalae</taxon>
        <taxon>asterids</taxon>
        <taxon>lamiids</taxon>
        <taxon>Lamiales</taxon>
        <taxon>Lamiaceae</taxon>
        <taxon>Nepetoideae</taxon>
        <taxon>Mentheae</taxon>
        <taxon>Salviinae</taxon>
        <taxon>Salvia</taxon>
        <taxon>Salvia subgen. Calosphace</taxon>
        <taxon>core Calosphace</taxon>
    </lineage>
</organism>
<evidence type="ECO:0000313" key="1">
    <source>
        <dbReference type="EMBL" id="KAG6430791.1"/>
    </source>
</evidence>
<name>A0A8X8YDU3_SALSN</name>
<sequence>MNKQNLFFWGSISFGRYESEDLCWENMQNLSNERSIGIVFTSIVEDVCYCEHHLLGVVFELFCYCYMGHVLAKVLTGKEKINRGNKVMRLRGMV</sequence>